<dbReference type="GO" id="GO:0009024">
    <property type="term" value="F:tagatose-6-phosphate kinase activity"/>
    <property type="evidence" value="ECO:0007669"/>
    <property type="project" value="UniProtKB-EC"/>
</dbReference>
<dbReference type="GO" id="GO:0004747">
    <property type="term" value="F:ribokinase activity"/>
    <property type="evidence" value="ECO:0007669"/>
    <property type="project" value="UniProtKB-UniRule"/>
</dbReference>
<evidence type="ECO:0000256" key="1">
    <source>
        <dbReference type="ARBA" id="ARBA00005380"/>
    </source>
</evidence>
<dbReference type="GO" id="GO:2001059">
    <property type="term" value="P:D-tagatose 6-phosphate catabolic process"/>
    <property type="evidence" value="ECO:0007669"/>
    <property type="project" value="UniProtKB-UniPathway"/>
</dbReference>
<dbReference type="PANTHER" id="PTHR10584:SF166">
    <property type="entry name" value="RIBOKINASE"/>
    <property type="match status" value="1"/>
</dbReference>
<name>A0A2A2I9U4_9BACI</name>
<dbReference type="PROSITE" id="PS00583">
    <property type="entry name" value="PFKB_KINASES_1"/>
    <property type="match status" value="1"/>
</dbReference>
<keyword evidence="4 12" id="KW-0808">Transferase</keyword>
<evidence type="ECO:0000256" key="10">
    <source>
        <dbReference type="ARBA" id="ARBA00022958"/>
    </source>
</evidence>
<evidence type="ECO:0000256" key="8">
    <source>
        <dbReference type="ARBA" id="ARBA00022840"/>
    </source>
</evidence>
<evidence type="ECO:0000256" key="9">
    <source>
        <dbReference type="ARBA" id="ARBA00022842"/>
    </source>
</evidence>
<dbReference type="PANTHER" id="PTHR10584">
    <property type="entry name" value="SUGAR KINASE"/>
    <property type="match status" value="1"/>
</dbReference>
<sequence length="302" mass="32001">MNEILVVGSLNMDLVTYVPYLPAEGETIASSKFLTIPGGKGANQAVAMGKLGASVRMIGKVGTDEYGSMLLNSLRNSNVKTDGIIEDGLTGMAFINVAESGENNIVLVPGANAEITKLDIDQLSLFIETSDVIIMQLEIPLEVVKHVADIASKYNKKLILNPAPVMELSRELLQHVHTIIPNEVELGMLTKSNITSSEDVIRASKELISLGVKRVVVTLGSKGAVIVTNKNIIKIPAFQVEVVDTTAAGDSFIAGFAVGITKGMSDEDAAIFASKVAGIVVTREGAQSSIPTLDEIDKVQLV</sequence>
<feature type="domain" description="Carbohydrate kinase PfkB" evidence="14">
    <location>
        <begin position="1"/>
        <end position="292"/>
    </location>
</feature>
<dbReference type="PROSITE" id="PS00584">
    <property type="entry name" value="PFKB_KINASES_2"/>
    <property type="match status" value="1"/>
</dbReference>
<proteinExistence type="inferred from homology"/>
<keyword evidence="9 12" id="KW-0460">Magnesium</keyword>
<feature type="binding site" evidence="12">
    <location>
        <begin position="39"/>
        <end position="43"/>
    </location>
    <ligand>
        <name>substrate</name>
    </ligand>
</feature>
<keyword evidence="5 12" id="KW-0479">Metal-binding</keyword>
<dbReference type="GO" id="GO:0005988">
    <property type="term" value="P:lactose metabolic process"/>
    <property type="evidence" value="ECO:0007669"/>
    <property type="project" value="UniProtKB-KW"/>
</dbReference>
<dbReference type="SUPFAM" id="SSF53613">
    <property type="entry name" value="Ribokinase-like"/>
    <property type="match status" value="1"/>
</dbReference>
<feature type="binding site" evidence="12">
    <location>
        <position position="138"/>
    </location>
    <ligand>
        <name>substrate</name>
    </ligand>
</feature>
<dbReference type="Pfam" id="PF00294">
    <property type="entry name" value="PfkB"/>
    <property type="match status" value="1"/>
</dbReference>
<keyword evidence="8 12" id="KW-0067">ATP-binding</keyword>
<comment type="similarity">
    <text evidence="12">Belongs to the carbohydrate kinase PfkB family. Ribokinase subfamily.</text>
</comment>
<feature type="binding site" evidence="12">
    <location>
        <position position="280"/>
    </location>
    <ligand>
        <name>K(+)</name>
        <dbReference type="ChEBI" id="CHEBI:29103"/>
    </ligand>
</feature>
<comment type="subunit">
    <text evidence="12">Homodimer.</text>
</comment>
<comment type="caution">
    <text evidence="15">The sequence shown here is derived from an EMBL/GenBank/DDBJ whole genome shotgun (WGS) entry which is preliminary data.</text>
</comment>
<dbReference type="InterPro" id="IPR002139">
    <property type="entry name" value="Ribo/fructo_kinase"/>
</dbReference>
<dbReference type="AlphaFoldDB" id="A0A2A2I9U4"/>
<comment type="subcellular location">
    <subcellularLocation>
        <location evidence="12">Cytoplasm</location>
    </subcellularLocation>
</comment>
<evidence type="ECO:0000256" key="3">
    <source>
        <dbReference type="ARBA" id="ARBA00016943"/>
    </source>
</evidence>
<comment type="similarity">
    <text evidence="13">Belongs to the carbohydrate kinase PfkB family. LacC subfamily.</text>
</comment>
<evidence type="ECO:0000256" key="5">
    <source>
        <dbReference type="ARBA" id="ARBA00022723"/>
    </source>
</evidence>
<keyword evidence="6 12" id="KW-0547">Nucleotide-binding</keyword>
<dbReference type="EMBL" id="NPOA01000013">
    <property type="protein sequence ID" value="PAV28407.1"/>
    <property type="molecule type" value="Genomic_DNA"/>
</dbReference>
<dbReference type="GO" id="GO:0005737">
    <property type="term" value="C:cytoplasm"/>
    <property type="evidence" value="ECO:0007669"/>
    <property type="project" value="UniProtKB-SubCell"/>
</dbReference>
<organism evidence="15 16">
    <name type="scientific">Virgibacillus profundi</name>
    <dbReference type="NCBI Taxonomy" id="2024555"/>
    <lineage>
        <taxon>Bacteria</taxon>
        <taxon>Bacillati</taxon>
        <taxon>Bacillota</taxon>
        <taxon>Bacilli</taxon>
        <taxon>Bacillales</taxon>
        <taxon>Bacillaceae</taxon>
        <taxon>Virgibacillus</taxon>
    </lineage>
</organism>
<dbReference type="RefSeq" id="WP_095656823.1">
    <property type="nucleotide sequence ID" value="NZ_NPOA01000013.1"/>
</dbReference>
<feature type="binding site" evidence="12">
    <location>
        <position position="283"/>
    </location>
    <ligand>
        <name>K(+)</name>
        <dbReference type="ChEBI" id="CHEBI:29103"/>
    </ligand>
</feature>
<comment type="catalytic activity">
    <reaction evidence="13">
        <text>D-tagatofuranose 6-phosphate + ATP = D-tagatofuranose 1,6-bisphosphate + ADP + H(+)</text>
        <dbReference type="Rhea" id="RHEA:12420"/>
        <dbReference type="ChEBI" id="CHEBI:15378"/>
        <dbReference type="ChEBI" id="CHEBI:30616"/>
        <dbReference type="ChEBI" id="CHEBI:58694"/>
        <dbReference type="ChEBI" id="CHEBI:58695"/>
        <dbReference type="ChEBI" id="CHEBI:456216"/>
        <dbReference type="EC" id="2.7.1.144"/>
    </reaction>
</comment>
<comment type="cofactor">
    <cofactor evidence="12">
        <name>Mg(2+)</name>
        <dbReference type="ChEBI" id="CHEBI:18420"/>
    </cofactor>
    <text evidence="12">Requires a divalent cation, most likely magnesium in vivo, as an electrophilic catalyst to aid phosphoryl group transfer. It is the chelate of the metal and the nucleotide that is the actual substrate.</text>
</comment>
<reference evidence="15 16" key="1">
    <citation type="submission" date="2017-08" db="EMBL/GenBank/DDBJ databases">
        <title>Virgibacillus indicus sp. nov. and Virgibacillus profoundi sp. nov, two moderately halophilic bacteria isolated from marine sediment by using the Microfluidic Streak Plate.</title>
        <authorList>
            <person name="Xu B."/>
            <person name="Hu B."/>
            <person name="Wang J."/>
            <person name="Zhu Y."/>
            <person name="Huang L."/>
            <person name="Du W."/>
            <person name="Huang Y."/>
        </authorList>
    </citation>
    <scope>NUCLEOTIDE SEQUENCE [LARGE SCALE GENOMIC DNA]</scope>
    <source>
        <strain evidence="15 16">IO3-P3-H5</strain>
    </source>
</reference>
<accession>A0A2A2I9U4</accession>
<dbReference type="OrthoDB" id="9775849at2"/>
<dbReference type="InterPro" id="IPR017583">
    <property type="entry name" value="Tagatose/fructose_Pkinase"/>
</dbReference>
<comment type="pathway">
    <text evidence="13">Carbohydrate metabolism; D-tagatose 6-phosphate degradation; D-glyceraldehyde 3-phosphate and glycerone phosphate from D-tagatose 6-phosphate: step 1/2.</text>
</comment>
<comment type="similarity">
    <text evidence="1">Belongs to the carbohydrate kinase pfkB family.</text>
</comment>
<evidence type="ECO:0000256" key="2">
    <source>
        <dbReference type="ARBA" id="ARBA00012035"/>
    </source>
</evidence>
<comment type="catalytic activity">
    <reaction evidence="12">
        <text>D-ribose + ATP = D-ribose 5-phosphate + ADP + H(+)</text>
        <dbReference type="Rhea" id="RHEA:13697"/>
        <dbReference type="ChEBI" id="CHEBI:15378"/>
        <dbReference type="ChEBI" id="CHEBI:30616"/>
        <dbReference type="ChEBI" id="CHEBI:47013"/>
        <dbReference type="ChEBI" id="CHEBI:78346"/>
        <dbReference type="ChEBI" id="CHEBI:456216"/>
        <dbReference type="EC" id="2.7.1.15"/>
    </reaction>
</comment>
<feature type="binding site" evidence="12">
    <location>
        <position position="289"/>
    </location>
    <ligand>
        <name>K(+)</name>
        <dbReference type="ChEBI" id="CHEBI:29103"/>
    </ligand>
</feature>
<comment type="activity regulation">
    <text evidence="12">Activated by a monovalent cation that binds near, but not in, the active site. The most likely occupant of the site in vivo is potassium. Ion binding induces a conformational change that may alter substrate affinity.</text>
</comment>
<dbReference type="PRINTS" id="PR00990">
    <property type="entry name" value="RIBOKINASE"/>
</dbReference>
<dbReference type="InterPro" id="IPR011611">
    <property type="entry name" value="PfkB_dom"/>
</dbReference>
<dbReference type="GO" id="GO:0005524">
    <property type="term" value="F:ATP binding"/>
    <property type="evidence" value="ECO:0007669"/>
    <property type="project" value="UniProtKB-UniRule"/>
</dbReference>
<feature type="binding site" evidence="12">
    <location>
        <begin position="218"/>
        <end position="223"/>
    </location>
    <ligand>
        <name>ATP</name>
        <dbReference type="ChEBI" id="CHEBI:30616"/>
    </ligand>
</feature>
<protein>
    <recommendedName>
        <fullName evidence="3 12">Ribokinase</fullName>
        <shortName evidence="12">RK</shortName>
        <ecNumber evidence="2 12">2.7.1.15</ecNumber>
    </recommendedName>
</protein>
<gene>
    <name evidence="12 15" type="primary">rbsK</name>
    <name evidence="15" type="ORF">CIL05_17390</name>
</gene>
<keyword evidence="7 12" id="KW-0418">Kinase</keyword>
<comment type="function">
    <text evidence="12">Catalyzes the phosphorylation of ribose at O-5 in a reaction requiring ATP and magnesium. The resulting D-ribose-5-phosphate can then be used either for sythesis of nucleotides, histidine, and tryptophan, or as a component of the pentose phosphate pathway.</text>
</comment>
<feature type="binding site" evidence="12">
    <location>
        <position position="285"/>
    </location>
    <ligand>
        <name>K(+)</name>
        <dbReference type="ChEBI" id="CHEBI:29103"/>
    </ligand>
</feature>
<feature type="active site" description="Proton acceptor" evidence="12">
    <location>
        <position position="250"/>
    </location>
</feature>
<evidence type="ECO:0000256" key="6">
    <source>
        <dbReference type="ARBA" id="ARBA00022741"/>
    </source>
</evidence>
<feature type="binding site" evidence="12">
    <location>
        <begin position="249"/>
        <end position="250"/>
    </location>
    <ligand>
        <name>ATP</name>
        <dbReference type="ChEBI" id="CHEBI:30616"/>
    </ligand>
</feature>
<feature type="binding site" evidence="12">
    <location>
        <position position="246"/>
    </location>
    <ligand>
        <name>K(+)</name>
        <dbReference type="ChEBI" id="CHEBI:29103"/>
    </ligand>
</feature>
<feature type="binding site" evidence="12">
    <location>
        <position position="250"/>
    </location>
    <ligand>
        <name>substrate</name>
    </ligand>
</feature>
<evidence type="ECO:0000313" key="15">
    <source>
        <dbReference type="EMBL" id="PAV28407.1"/>
    </source>
</evidence>
<evidence type="ECO:0000256" key="12">
    <source>
        <dbReference type="HAMAP-Rule" id="MF_01987"/>
    </source>
</evidence>
<dbReference type="UniPathway" id="UPA00704">
    <property type="reaction ID" value="UER00715"/>
</dbReference>
<dbReference type="PIRSF" id="PIRSF000535">
    <property type="entry name" value="1PFK/6PFK/LacC"/>
    <property type="match status" value="1"/>
</dbReference>
<evidence type="ECO:0000256" key="11">
    <source>
        <dbReference type="ARBA" id="ARBA00023277"/>
    </source>
</evidence>
<dbReference type="Gene3D" id="3.40.1190.20">
    <property type="match status" value="1"/>
</dbReference>
<keyword evidence="11 12" id="KW-0119">Carbohydrate metabolism</keyword>
<keyword evidence="13" id="KW-0423">Lactose metabolism</keyword>
<keyword evidence="16" id="KW-1185">Reference proteome</keyword>
<feature type="binding site" evidence="12">
    <location>
        <position position="244"/>
    </location>
    <ligand>
        <name>K(+)</name>
        <dbReference type="ChEBI" id="CHEBI:29103"/>
    </ligand>
</feature>
<keyword evidence="10 12" id="KW-0630">Potassium</keyword>
<feature type="binding site" evidence="12">
    <location>
        <begin position="11"/>
        <end position="13"/>
    </location>
    <ligand>
        <name>substrate</name>
    </ligand>
</feature>
<evidence type="ECO:0000256" key="7">
    <source>
        <dbReference type="ARBA" id="ARBA00022777"/>
    </source>
</evidence>
<evidence type="ECO:0000259" key="14">
    <source>
        <dbReference type="Pfam" id="PF00294"/>
    </source>
</evidence>
<dbReference type="InterPro" id="IPR011877">
    <property type="entry name" value="Ribokinase"/>
</dbReference>
<dbReference type="UniPathway" id="UPA00916">
    <property type="reaction ID" value="UER00889"/>
</dbReference>
<evidence type="ECO:0000313" key="16">
    <source>
        <dbReference type="Proteomes" id="UP000218887"/>
    </source>
</evidence>
<dbReference type="HAMAP" id="MF_01987">
    <property type="entry name" value="Ribokinase"/>
    <property type="match status" value="1"/>
</dbReference>
<dbReference type="GO" id="GO:0019303">
    <property type="term" value="P:D-ribose catabolic process"/>
    <property type="evidence" value="ECO:0007669"/>
    <property type="project" value="UniProtKB-UniRule"/>
</dbReference>
<comment type="caution">
    <text evidence="12">Lacks conserved residue(s) required for the propagation of feature annotation.</text>
</comment>
<evidence type="ECO:0000256" key="4">
    <source>
        <dbReference type="ARBA" id="ARBA00022679"/>
    </source>
</evidence>
<dbReference type="NCBIfam" id="TIGR02152">
    <property type="entry name" value="D_ribokin_bact"/>
    <property type="match status" value="1"/>
</dbReference>
<keyword evidence="12" id="KW-0963">Cytoplasm</keyword>
<dbReference type="InterPro" id="IPR002173">
    <property type="entry name" value="Carboh/pur_kinase_PfkB_CS"/>
</dbReference>
<dbReference type="CDD" id="cd01174">
    <property type="entry name" value="ribokinase"/>
    <property type="match status" value="1"/>
</dbReference>
<dbReference type="InterPro" id="IPR029056">
    <property type="entry name" value="Ribokinase-like"/>
</dbReference>
<dbReference type="GO" id="GO:0046872">
    <property type="term" value="F:metal ion binding"/>
    <property type="evidence" value="ECO:0007669"/>
    <property type="project" value="UniProtKB-KW"/>
</dbReference>
<dbReference type="EC" id="2.7.1.15" evidence="2 12"/>
<dbReference type="Proteomes" id="UP000218887">
    <property type="component" value="Unassembled WGS sequence"/>
</dbReference>
<comment type="pathway">
    <text evidence="12">Carbohydrate metabolism; D-ribose degradation; D-ribose 5-phosphate from beta-D-ribopyranose: step 2/2.</text>
</comment>
<feature type="binding site" evidence="12">
    <location>
        <position position="182"/>
    </location>
    <ligand>
        <name>ATP</name>
        <dbReference type="ChEBI" id="CHEBI:30616"/>
    </ligand>
</feature>
<evidence type="ECO:0000256" key="13">
    <source>
        <dbReference type="PIRNR" id="PIRNR000535"/>
    </source>
</evidence>